<protein>
    <submittedName>
        <fullName evidence="1">Serine protease</fullName>
    </submittedName>
</protein>
<dbReference type="Gene3D" id="2.40.10.10">
    <property type="entry name" value="Trypsin-like serine proteases"/>
    <property type="match status" value="2"/>
</dbReference>
<keyword evidence="1" id="KW-0378">Hydrolase</keyword>
<proteinExistence type="predicted"/>
<dbReference type="GO" id="GO:0006508">
    <property type="term" value="P:proteolysis"/>
    <property type="evidence" value="ECO:0007669"/>
    <property type="project" value="UniProtKB-KW"/>
</dbReference>
<gene>
    <name evidence="1" type="ORF">PYV00_12455</name>
</gene>
<evidence type="ECO:0000313" key="1">
    <source>
        <dbReference type="EMBL" id="MDE8652512.1"/>
    </source>
</evidence>
<organism evidence="1 2">
    <name type="scientific">Novosphingobium album</name>
    <name type="common">ex Liu et al. 2023</name>
    <dbReference type="NCBI Taxonomy" id="3031130"/>
    <lineage>
        <taxon>Bacteria</taxon>
        <taxon>Pseudomonadati</taxon>
        <taxon>Pseudomonadota</taxon>
        <taxon>Alphaproteobacteria</taxon>
        <taxon>Sphingomonadales</taxon>
        <taxon>Sphingomonadaceae</taxon>
        <taxon>Novosphingobium</taxon>
    </lineage>
</organism>
<keyword evidence="1" id="KW-0645">Protease</keyword>
<name>A0ABT5WT43_9SPHN</name>
<dbReference type="InterPro" id="IPR043504">
    <property type="entry name" value="Peptidase_S1_PA_chymotrypsin"/>
</dbReference>
<dbReference type="SUPFAM" id="SSF50494">
    <property type="entry name" value="Trypsin-like serine proteases"/>
    <property type="match status" value="1"/>
</dbReference>
<dbReference type="Proteomes" id="UP001216253">
    <property type="component" value="Unassembled WGS sequence"/>
</dbReference>
<keyword evidence="2" id="KW-1185">Reference proteome</keyword>
<comment type="caution">
    <text evidence="1">The sequence shown here is derived from an EMBL/GenBank/DDBJ whole genome shotgun (WGS) entry which is preliminary data.</text>
</comment>
<dbReference type="Pfam" id="PF13365">
    <property type="entry name" value="Trypsin_2"/>
    <property type="match status" value="1"/>
</dbReference>
<sequence length="654" mass="71487">MPGESARLAEWTTLSNGRFGECYVTVKPRGRGRQWEEIVALAKRREKRMACEEAEREGFLDRLTEAVVNWEFRAGRPAADIAQLLDRSSGYGLLQGMTDQQKGFMSAQILMPLLKVSQASAIVFRSDPVQKQIGTGFLVRPDLVLTAGHVALRVMSTEDGDAEPLAGAQDAAGTNGTWSDSLIPGLEFHFTALPGHAANDRFVVRPAAQKPLICSSLPHGTPPDRLDLSTTPPADSRLDFALIRLAQRVEHVDPVEIVDHVTVEEGRACWAFGFPGGNLLMMDVANVAKIEAAAGRWRHFANAAAGMSGGCCVNAEGQVAGLHEGTLELVEGGKRVRYNRGISMAAIRAAQCRGGADPLRQRVVTPGLEFQDSAMVMNLYRAGLDLGAQEAGWREQCTSAFGHSPLDEAPLPPFHPWFPRIDFERWVDDEDRHARLCLIHGAPGVGKSFTPRILRAKLSALAADLLSLSPTKTTGMAWEDAVSQELAGEDAEYRTAAAAARYTDVDSLIAELRRRSTDRRRKRFVALDFGRGDAGRLEGTPWFSLVIAMLLNDWIKVLLIGLDEADRNALADHLYDDPVMREITTREIELRHIGEAEFIGYAGDLAKARGVSRKMSDIRAFAQSNFVDLTGDDRAPLQTVSAALTAIVFERSLG</sequence>
<dbReference type="InterPro" id="IPR009003">
    <property type="entry name" value="Peptidase_S1_PA"/>
</dbReference>
<dbReference type="GO" id="GO:0008233">
    <property type="term" value="F:peptidase activity"/>
    <property type="evidence" value="ECO:0007669"/>
    <property type="project" value="UniProtKB-KW"/>
</dbReference>
<evidence type="ECO:0000313" key="2">
    <source>
        <dbReference type="Proteomes" id="UP001216253"/>
    </source>
</evidence>
<dbReference type="RefSeq" id="WP_275228593.1">
    <property type="nucleotide sequence ID" value="NZ_JARESE010000041.1"/>
</dbReference>
<dbReference type="EMBL" id="JARESE010000041">
    <property type="protein sequence ID" value="MDE8652512.1"/>
    <property type="molecule type" value="Genomic_DNA"/>
</dbReference>
<accession>A0ABT5WT43</accession>
<reference evidence="1 2" key="1">
    <citation type="submission" date="2023-03" db="EMBL/GenBank/DDBJ databases">
        <title>NovoSphingobium album sp. nov. isolated from polycyclic aromatic hydrocarbons- and heavy-metal polluted soil.</title>
        <authorList>
            <person name="Liu Z."/>
            <person name="Wang K."/>
        </authorList>
    </citation>
    <scope>NUCLEOTIDE SEQUENCE [LARGE SCALE GENOMIC DNA]</scope>
    <source>
        <strain evidence="1 2">H3SJ31-1</strain>
    </source>
</reference>